<dbReference type="InterPro" id="IPR014407">
    <property type="entry name" value="McrC_bac"/>
</dbReference>
<accession>A0A7X8RGU2</accession>
<comment type="caution">
    <text evidence="2">The sequence shown here is derived from an EMBL/GenBank/DDBJ whole genome shotgun (WGS) entry which is preliminary data.</text>
</comment>
<sequence length="387" mass="42322">MTTLTGPSAFVPIRNIWLLQIYASKLYQDGLIQNSEVEDPGVDLPELASTLLCDAVQHCLRKGPARDFVVISRDVTRVRGRIDVLSTTRRSLFQKGRVACTFDELSIDNPENQLLRHALDHAARLVESTRRRSPVAQRCRHLARTLIDMGVHPRTIPPVLPRQVGRRALAHQSAAVAAALLVLEMTVPDDSAHGVHLLQSPVYSEEALRKLFEKALVGLYRHHLEPAGWRIKGAEKLTWHATGETGLLPTMQTDISMYTPEGDKIIADAKFTGMTDTYRNKEILKPQHLYQLHSYISQDGASSGAAPVAGLLIYASMGVDLFASMNINGHAFRCATVDLTADGPTIRRQALKATGGLTSTVATMSENPGEIHGSTVASRSTQNGNCA</sequence>
<dbReference type="GO" id="GO:0009307">
    <property type="term" value="P:DNA restriction-modification system"/>
    <property type="evidence" value="ECO:0007669"/>
    <property type="project" value="InterPro"/>
</dbReference>
<reference evidence="2 3" key="1">
    <citation type="journal article" date="2020" name="Biotechnol. Biofuels">
        <title>New insights from the biogas microbiome by comprehensive genome-resolved metagenomics of nearly 1600 species originating from multiple anaerobic digesters.</title>
        <authorList>
            <person name="Campanaro S."/>
            <person name="Treu L."/>
            <person name="Rodriguez-R L.M."/>
            <person name="Kovalovszki A."/>
            <person name="Ziels R.M."/>
            <person name="Maus I."/>
            <person name="Zhu X."/>
            <person name="Kougias P.G."/>
            <person name="Basile A."/>
            <person name="Luo G."/>
            <person name="Schluter A."/>
            <person name="Konstantinidis K.T."/>
            <person name="Angelidaki I."/>
        </authorList>
    </citation>
    <scope>NUCLEOTIDE SEQUENCE [LARGE SCALE GENOMIC DNA]</scope>
    <source>
        <strain evidence="2">AS23ysBPME_344</strain>
    </source>
</reference>
<dbReference type="Proteomes" id="UP000568696">
    <property type="component" value="Unassembled WGS sequence"/>
</dbReference>
<protein>
    <submittedName>
        <fullName evidence="2">Restriction endonuclease</fullName>
    </submittedName>
</protein>
<dbReference type="PANTHER" id="PTHR38733">
    <property type="entry name" value="PROTEIN MCRC"/>
    <property type="match status" value="1"/>
</dbReference>
<organism evidence="2 3">
    <name type="scientific">Corynebacterium pollutisoli</name>
    <dbReference type="NCBI Taxonomy" id="1610489"/>
    <lineage>
        <taxon>Bacteria</taxon>
        <taxon>Bacillati</taxon>
        <taxon>Actinomycetota</taxon>
        <taxon>Actinomycetes</taxon>
        <taxon>Mycobacteriales</taxon>
        <taxon>Corynebacteriaceae</taxon>
        <taxon>Corynebacterium</taxon>
    </lineage>
</organism>
<keyword evidence="2" id="KW-0540">Nuclease</keyword>
<dbReference type="Pfam" id="PF10117">
    <property type="entry name" value="McrBC"/>
    <property type="match status" value="1"/>
</dbReference>
<dbReference type="PANTHER" id="PTHR38733:SF1">
    <property type="entry name" value="TYPE IV METHYL-DIRECTED RESTRICTION ENZYME ECOKMCRBC"/>
    <property type="match status" value="1"/>
</dbReference>
<feature type="region of interest" description="Disordered" evidence="1">
    <location>
        <begin position="365"/>
        <end position="387"/>
    </location>
</feature>
<feature type="compositionally biased region" description="Polar residues" evidence="1">
    <location>
        <begin position="375"/>
        <end position="387"/>
    </location>
</feature>
<keyword evidence="2" id="KW-0255">Endonuclease</keyword>
<keyword evidence="2" id="KW-0378">Hydrolase</keyword>
<dbReference type="PIRSF" id="PIRSF003109">
    <property type="entry name" value="McrC"/>
    <property type="match status" value="1"/>
</dbReference>
<name>A0A7X8RGU2_9CORY</name>
<evidence type="ECO:0000313" key="3">
    <source>
        <dbReference type="Proteomes" id="UP000568696"/>
    </source>
</evidence>
<dbReference type="GO" id="GO:0004519">
    <property type="term" value="F:endonuclease activity"/>
    <property type="evidence" value="ECO:0007669"/>
    <property type="project" value="UniProtKB-KW"/>
</dbReference>
<proteinExistence type="predicted"/>
<gene>
    <name evidence="2" type="ORF">GX356_10055</name>
</gene>
<evidence type="ECO:0000256" key="1">
    <source>
        <dbReference type="SAM" id="MobiDB-lite"/>
    </source>
</evidence>
<dbReference type="AlphaFoldDB" id="A0A7X8RGU2"/>
<dbReference type="EMBL" id="JAAYSN010000280">
    <property type="protein sequence ID" value="NLP40038.1"/>
    <property type="molecule type" value="Genomic_DNA"/>
</dbReference>
<dbReference type="InterPro" id="IPR019292">
    <property type="entry name" value="McrC"/>
</dbReference>
<evidence type="ECO:0000313" key="2">
    <source>
        <dbReference type="EMBL" id="NLP40038.1"/>
    </source>
</evidence>